<dbReference type="PANTHER" id="PTHR31001">
    <property type="entry name" value="UNCHARACTERIZED TRANSCRIPTIONAL REGULATORY PROTEIN"/>
    <property type="match status" value="1"/>
</dbReference>
<evidence type="ECO:0000313" key="4">
    <source>
        <dbReference type="EMBL" id="KAK9414545.1"/>
    </source>
</evidence>
<protein>
    <recommendedName>
        <fullName evidence="3">Xylanolytic transcriptional activator regulatory domain-containing protein</fullName>
    </recommendedName>
</protein>
<sequence>MSAAATPVLRRINGRLQACDPCRSRKVRGSWTPMYSGMRPYPSSLFEMQEEETRQALFLYSFFHDSRDSAVRPGPGFVHGLSIRPLQCQCNSTRLSLAQPEHREVNTGEQPVELIEETLSILNGHPEDACHSPCMEDCPVTISSKTLALGVTILRHVPYPEDGHRLFRKEATIYDGWIRVVTRRILDSFYDEWGSYLGRNRSLPKLEEMARRICVNTAKSVAKKVDANEWLDQFRGPNLRWESLGLMFNYWDLLDKLNEIQYPAGHVPLSYYAPTTQESIMLCLEMAQEYSDGNPFTVHLSLRRAVLESLISGDASRQTWKFLADAVASLTFLGMHAEPFDDSYQPTFYSEISRRVLLPVFTIDKVQLAFTGRPPLLFRKFITTPMPLDIKDEDLFLDQKSLIEKVRTTVDDKGWNTEGGFYSVTYIRARYIMAQFREQIAEIALGNDRQATVDDLLQIKAKQDAVESEFPSVLLWRQEDVTEPGERTTFMFPRLLLKLDMLQNDFFLYRLLLRRGSPDEGSLLYTSFQMVSLVLNLWTHMDRFSKMRPDFEWLLIGYGASPGGILCKCLLKTRSSQIHPSEPDITRSTVIQKLSLLVGFFDWVSPSAPNAELCKDCKSVIERVLDQALNNTPGEMHPFLDNMNMDFSTQLDFNFELMDTFDWLRSDFETSEVA</sequence>
<dbReference type="Proteomes" id="UP001408356">
    <property type="component" value="Unassembled WGS sequence"/>
</dbReference>
<evidence type="ECO:0000259" key="3">
    <source>
        <dbReference type="Pfam" id="PF04082"/>
    </source>
</evidence>
<name>A0ABR2UIU6_9PEZI</name>
<evidence type="ECO:0000256" key="1">
    <source>
        <dbReference type="ARBA" id="ARBA00004123"/>
    </source>
</evidence>
<evidence type="ECO:0000256" key="2">
    <source>
        <dbReference type="ARBA" id="ARBA00023242"/>
    </source>
</evidence>
<evidence type="ECO:0000313" key="5">
    <source>
        <dbReference type="Proteomes" id="UP001408356"/>
    </source>
</evidence>
<organism evidence="4 5">
    <name type="scientific">Seiridium unicorne</name>
    <dbReference type="NCBI Taxonomy" id="138068"/>
    <lineage>
        <taxon>Eukaryota</taxon>
        <taxon>Fungi</taxon>
        <taxon>Dikarya</taxon>
        <taxon>Ascomycota</taxon>
        <taxon>Pezizomycotina</taxon>
        <taxon>Sordariomycetes</taxon>
        <taxon>Xylariomycetidae</taxon>
        <taxon>Amphisphaeriales</taxon>
        <taxon>Sporocadaceae</taxon>
        <taxon>Seiridium</taxon>
    </lineage>
</organism>
<keyword evidence="2" id="KW-0539">Nucleus</keyword>
<proteinExistence type="predicted"/>
<dbReference type="CDD" id="cd12148">
    <property type="entry name" value="fungal_TF_MHR"/>
    <property type="match status" value="1"/>
</dbReference>
<feature type="domain" description="Xylanolytic transcriptional activator regulatory" evidence="3">
    <location>
        <begin position="314"/>
        <end position="394"/>
    </location>
</feature>
<comment type="subcellular location">
    <subcellularLocation>
        <location evidence="1">Nucleus</location>
    </subcellularLocation>
</comment>
<reference evidence="4 5" key="1">
    <citation type="journal article" date="2024" name="J. Plant Pathol.">
        <title>Sequence and assembly of the genome of Seiridium unicorne, isolate CBS 538.82, causal agent of cypress canker disease.</title>
        <authorList>
            <person name="Scali E."/>
            <person name="Rocca G.D."/>
            <person name="Danti R."/>
            <person name="Garbelotto M."/>
            <person name="Barberini S."/>
            <person name="Baroncelli R."/>
            <person name="Emiliani G."/>
        </authorList>
    </citation>
    <scope>NUCLEOTIDE SEQUENCE [LARGE SCALE GENOMIC DNA]</scope>
    <source>
        <strain evidence="4 5">BM-138-508</strain>
    </source>
</reference>
<keyword evidence="5" id="KW-1185">Reference proteome</keyword>
<dbReference type="InterPro" id="IPR050613">
    <property type="entry name" value="Sec_Metabolite_Reg"/>
</dbReference>
<comment type="caution">
    <text evidence="4">The sequence shown here is derived from an EMBL/GenBank/DDBJ whole genome shotgun (WGS) entry which is preliminary data.</text>
</comment>
<dbReference type="EMBL" id="JARVKF010000425">
    <property type="protein sequence ID" value="KAK9414545.1"/>
    <property type="molecule type" value="Genomic_DNA"/>
</dbReference>
<accession>A0ABR2UIU6</accession>
<dbReference type="Pfam" id="PF04082">
    <property type="entry name" value="Fungal_trans"/>
    <property type="match status" value="1"/>
</dbReference>
<dbReference type="PANTHER" id="PTHR31001:SF40">
    <property type="entry name" value="ZN(II)2CYS6 TRANSCRIPTION FACTOR (EUROFUNG)"/>
    <property type="match status" value="1"/>
</dbReference>
<dbReference type="InterPro" id="IPR007219">
    <property type="entry name" value="XnlR_reg_dom"/>
</dbReference>
<gene>
    <name evidence="4" type="ORF">SUNI508_11118</name>
</gene>